<dbReference type="Gene3D" id="3.80.10.10">
    <property type="entry name" value="Ribonuclease Inhibitor"/>
    <property type="match status" value="1"/>
</dbReference>
<comment type="caution">
    <text evidence="2">The sequence shown here is derived from an EMBL/GenBank/DDBJ whole genome shotgun (WGS) entry which is preliminary data.</text>
</comment>
<dbReference type="GeneID" id="71999839"/>
<dbReference type="InterPro" id="IPR036047">
    <property type="entry name" value="F-box-like_dom_sf"/>
</dbReference>
<dbReference type="InterPro" id="IPR032675">
    <property type="entry name" value="LRR_dom_sf"/>
</dbReference>
<dbReference type="Proteomes" id="UP000814176">
    <property type="component" value="Unassembled WGS sequence"/>
</dbReference>
<gene>
    <name evidence="2" type="ORF">C8Q71DRAFT_521311</name>
</gene>
<dbReference type="PROSITE" id="PS50181">
    <property type="entry name" value="FBOX"/>
    <property type="match status" value="1"/>
</dbReference>
<name>A0ABQ8KK33_9APHY</name>
<dbReference type="SUPFAM" id="SSF81383">
    <property type="entry name" value="F-box domain"/>
    <property type="match status" value="1"/>
</dbReference>
<dbReference type="RefSeq" id="XP_047780203.1">
    <property type="nucleotide sequence ID" value="XM_047919107.1"/>
</dbReference>
<protein>
    <recommendedName>
        <fullName evidence="1">F-box domain-containing protein</fullName>
    </recommendedName>
</protein>
<dbReference type="EMBL" id="JADCUA010000007">
    <property type="protein sequence ID" value="KAH9838288.1"/>
    <property type="molecule type" value="Genomic_DNA"/>
</dbReference>
<accession>A0ABQ8KK33</accession>
<feature type="domain" description="F-box" evidence="1">
    <location>
        <begin position="180"/>
        <end position="225"/>
    </location>
</feature>
<evidence type="ECO:0000313" key="2">
    <source>
        <dbReference type="EMBL" id="KAH9838288.1"/>
    </source>
</evidence>
<keyword evidence="3" id="KW-1185">Reference proteome</keyword>
<evidence type="ECO:0000313" key="3">
    <source>
        <dbReference type="Proteomes" id="UP000814176"/>
    </source>
</evidence>
<proteinExistence type="predicted"/>
<organism evidence="2 3">
    <name type="scientific">Rhodofomes roseus</name>
    <dbReference type="NCBI Taxonomy" id="34475"/>
    <lineage>
        <taxon>Eukaryota</taxon>
        <taxon>Fungi</taxon>
        <taxon>Dikarya</taxon>
        <taxon>Basidiomycota</taxon>
        <taxon>Agaricomycotina</taxon>
        <taxon>Agaricomycetes</taxon>
        <taxon>Polyporales</taxon>
        <taxon>Rhodofomes</taxon>
    </lineage>
</organism>
<reference evidence="2 3" key="1">
    <citation type="journal article" date="2021" name="Environ. Microbiol.">
        <title>Gene family expansions and transcriptome signatures uncover fungal adaptations to wood decay.</title>
        <authorList>
            <person name="Hage H."/>
            <person name="Miyauchi S."/>
            <person name="Viragh M."/>
            <person name="Drula E."/>
            <person name="Min B."/>
            <person name="Chaduli D."/>
            <person name="Navarro D."/>
            <person name="Favel A."/>
            <person name="Norest M."/>
            <person name="Lesage-Meessen L."/>
            <person name="Balint B."/>
            <person name="Merenyi Z."/>
            <person name="de Eugenio L."/>
            <person name="Morin E."/>
            <person name="Martinez A.T."/>
            <person name="Baldrian P."/>
            <person name="Stursova M."/>
            <person name="Martinez M.J."/>
            <person name="Novotny C."/>
            <person name="Magnuson J.K."/>
            <person name="Spatafora J.W."/>
            <person name="Maurice S."/>
            <person name="Pangilinan J."/>
            <person name="Andreopoulos W."/>
            <person name="LaButti K."/>
            <person name="Hundley H."/>
            <person name="Na H."/>
            <person name="Kuo A."/>
            <person name="Barry K."/>
            <person name="Lipzen A."/>
            <person name="Henrissat B."/>
            <person name="Riley R."/>
            <person name="Ahrendt S."/>
            <person name="Nagy L.G."/>
            <person name="Grigoriev I.V."/>
            <person name="Martin F."/>
            <person name="Rosso M.N."/>
        </authorList>
    </citation>
    <scope>NUCLEOTIDE SEQUENCE [LARGE SCALE GENOMIC DNA]</scope>
    <source>
        <strain evidence="2 3">CIRM-BRFM 1785</strain>
    </source>
</reference>
<evidence type="ECO:0000259" key="1">
    <source>
        <dbReference type="PROSITE" id="PS50181"/>
    </source>
</evidence>
<dbReference type="InterPro" id="IPR001810">
    <property type="entry name" value="F-box_dom"/>
</dbReference>
<dbReference type="SUPFAM" id="SSF52047">
    <property type="entry name" value="RNI-like"/>
    <property type="match status" value="1"/>
</dbReference>
<sequence length="681" mass="79053">MDSDDERILQEEEVALARDMFELPQRPAVWIRPYEREEFVVRRDYVVRAYSARDKGIPLDNSTDARGMWRIRRLWTSVAGFYEGNVDLAGRSERRFHSLKKRLDKFLDDIASLRTHIVESPPAVMDDGREALLFLVSPSSVLDNFRAKYKLGYVDLPEILAIPEIMRSMYPGNPKPVFQKLFLTDLPPELLLYIFDIVHIDDARALGVTCRTLYELSFSYVYQRRRLVLHVDPNFIEKTLDDISDIDKRYLCRLSVEMRKRLLRDFRFLLTRDDILKRVEHLGIKNSWTPDMASAAGLNTAFEQQTFYAPIWKEIEATLSGAANLQELQLEKFAMTKEMICAMASLRSLQTLSVHGCPFNRLPSWDSLPPMATVVNLILFPQDVPGSEMLELVALVPNVRSLTVMGLPSMPCALPQDDFIMRHNPFRVLERVNLSHIDDEEVPLLFHWIRDAAMTPGQPLHITHFRLELEYGLQEDEVFQLINGLEGAPLRTLTLEGLSYVEDDLFTRLAEAFPDLNALTLIHRQNILQRASRPSRWPGATWEYAARLAAFPRLKHFMWNFDMRPLQCGTTFDLPYAEAGYPASKIPELYREFDENCFEVTWDILPRLFCAYCPTLETLIFSMLHLALLEFKMKRIETGKLVVYMTDEPSNTEQFISNNPIWPINTSFDNPWHIRQRPLRP</sequence>